<accession>A0AAD3NQ24</accession>
<dbReference type="AlphaFoldDB" id="A0AAD3NQ24"/>
<sequence>MGSVCGTCTETGRDAVCYGTGSAPGGPAPAFTVSATCSIAASYSATTQLEPGDRGGSTKQLGKARQVSSTEQEWACCGNTYSVVQVRPKETVRTFPSHELEKMVLFDPAGLVPPPLVEYGKRDSKQILSPCLTSNDRYIYHHGMGGNSNRLSGRERPNIVVAGATKHSGSGSDQT</sequence>
<comment type="caution">
    <text evidence="1">The sequence shown here is derived from an EMBL/GenBank/DDBJ whole genome shotgun (WGS) entry which is preliminary data.</text>
</comment>
<protein>
    <submittedName>
        <fullName evidence="1">Uncharacterized protein</fullName>
    </submittedName>
</protein>
<dbReference type="Proteomes" id="UP001234787">
    <property type="component" value="Unassembled WGS sequence"/>
</dbReference>
<dbReference type="EMBL" id="BSEH01000022">
    <property type="protein sequence ID" value="GLJ56533.1"/>
    <property type="molecule type" value="Genomic_DNA"/>
</dbReference>
<evidence type="ECO:0000313" key="2">
    <source>
        <dbReference type="Proteomes" id="UP001234787"/>
    </source>
</evidence>
<organism evidence="1 2">
    <name type="scientific">Cryptomeria japonica</name>
    <name type="common">Japanese cedar</name>
    <name type="synonym">Cupressus japonica</name>
    <dbReference type="NCBI Taxonomy" id="3369"/>
    <lineage>
        <taxon>Eukaryota</taxon>
        <taxon>Viridiplantae</taxon>
        <taxon>Streptophyta</taxon>
        <taxon>Embryophyta</taxon>
        <taxon>Tracheophyta</taxon>
        <taxon>Spermatophyta</taxon>
        <taxon>Pinopsida</taxon>
        <taxon>Pinidae</taxon>
        <taxon>Conifers II</taxon>
        <taxon>Cupressales</taxon>
        <taxon>Cupressaceae</taxon>
        <taxon>Cryptomeria</taxon>
    </lineage>
</organism>
<proteinExistence type="predicted"/>
<reference evidence="1" key="1">
    <citation type="submission" date="2022-12" db="EMBL/GenBank/DDBJ databases">
        <title>Chromosome-Level Genome Assembly of Japanese Cedar (Cryptomeriajaponica D. Don).</title>
        <authorList>
            <person name="Fujino T."/>
            <person name="Yamaguchi K."/>
            <person name="Yokoyama T."/>
            <person name="Hamanaka T."/>
            <person name="Harazono Y."/>
            <person name="Kamada H."/>
            <person name="Kobayashi W."/>
            <person name="Ujino-Ihara T."/>
            <person name="Uchiyama K."/>
            <person name="Matsumoto A."/>
            <person name="Izuno A."/>
            <person name="Tsumura Y."/>
            <person name="Toyoda A."/>
            <person name="Shigenobu S."/>
            <person name="Moriguchi Y."/>
            <person name="Ueno S."/>
            <person name="Kasahara M."/>
        </authorList>
    </citation>
    <scope>NUCLEOTIDE SEQUENCE</scope>
</reference>
<name>A0AAD3NQ24_CRYJA</name>
<evidence type="ECO:0000313" key="1">
    <source>
        <dbReference type="EMBL" id="GLJ56533.1"/>
    </source>
</evidence>
<keyword evidence="2" id="KW-1185">Reference proteome</keyword>
<gene>
    <name evidence="1" type="ORF">SUGI_1226920</name>
</gene>